<evidence type="ECO:0000313" key="3">
    <source>
        <dbReference type="EnsemblMetazoa" id="XP_001199075"/>
    </source>
</evidence>
<dbReference type="SUPFAM" id="SSF48403">
    <property type="entry name" value="Ankyrin repeat"/>
    <property type="match status" value="1"/>
</dbReference>
<name>A0A7M7G1A0_STRPU</name>
<reference evidence="3" key="2">
    <citation type="submission" date="2021-01" db="UniProtKB">
        <authorList>
            <consortium name="EnsemblMetazoa"/>
        </authorList>
    </citation>
    <scope>IDENTIFICATION</scope>
</reference>
<dbReference type="InParanoid" id="A0A7M7G1A0"/>
<feature type="repeat" description="ANK" evidence="1">
    <location>
        <begin position="273"/>
        <end position="306"/>
    </location>
</feature>
<feature type="repeat" description="ANK" evidence="1">
    <location>
        <begin position="70"/>
        <end position="102"/>
    </location>
</feature>
<keyword evidence="4" id="KW-1185">Reference proteome</keyword>
<dbReference type="PANTHER" id="PTHR46224:SF64">
    <property type="entry name" value="IQ MOTIF AND ANKYRIN REPEAT DOMAIN-CONTAINING PROTEIN 1"/>
    <property type="match status" value="1"/>
</dbReference>
<dbReference type="GO" id="GO:0035556">
    <property type="term" value="P:intracellular signal transduction"/>
    <property type="evidence" value="ECO:0007669"/>
    <property type="project" value="InterPro"/>
</dbReference>
<dbReference type="PROSITE" id="PS50088">
    <property type="entry name" value="ANK_REPEAT"/>
    <property type="match status" value="7"/>
</dbReference>
<evidence type="ECO:0000256" key="1">
    <source>
        <dbReference type="PROSITE-ProRule" id="PRU00023"/>
    </source>
</evidence>
<dbReference type="AlphaFoldDB" id="A0A7M7G1A0"/>
<dbReference type="InterPro" id="IPR051616">
    <property type="entry name" value="Cul2-RING_E3_ligase_SR"/>
</dbReference>
<feature type="repeat" description="ANK" evidence="1">
    <location>
        <begin position="103"/>
        <end position="135"/>
    </location>
</feature>
<dbReference type="OrthoDB" id="366390at2759"/>
<evidence type="ECO:0000313" key="4">
    <source>
        <dbReference type="Proteomes" id="UP000007110"/>
    </source>
</evidence>
<feature type="repeat" description="ANK" evidence="1">
    <location>
        <begin position="207"/>
        <end position="239"/>
    </location>
</feature>
<dbReference type="PRINTS" id="PR01415">
    <property type="entry name" value="ANKYRIN"/>
</dbReference>
<dbReference type="Gene3D" id="1.10.750.20">
    <property type="entry name" value="SOCS box"/>
    <property type="match status" value="1"/>
</dbReference>
<keyword evidence="1" id="KW-0040">ANK repeat</keyword>
<evidence type="ECO:0000259" key="2">
    <source>
        <dbReference type="PROSITE" id="PS50225"/>
    </source>
</evidence>
<dbReference type="CDD" id="cd03716">
    <property type="entry name" value="SOCS_ASB_like"/>
    <property type="match status" value="1"/>
</dbReference>
<dbReference type="SUPFAM" id="SSF158235">
    <property type="entry name" value="SOCS box-like"/>
    <property type="match status" value="1"/>
</dbReference>
<dbReference type="PROSITE" id="PS50225">
    <property type="entry name" value="SOCS"/>
    <property type="match status" value="1"/>
</dbReference>
<dbReference type="SMART" id="SM00248">
    <property type="entry name" value="ANK"/>
    <property type="match status" value="7"/>
</dbReference>
<dbReference type="Pfam" id="PF07525">
    <property type="entry name" value="SOCS_box"/>
    <property type="match status" value="1"/>
</dbReference>
<feature type="repeat" description="ANK" evidence="1">
    <location>
        <begin position="240"/>
        <end position="272"/>
    </location>
</feature>
<dbReference type="InterPro" id="IPR002110">
    <property type="entry name" value="Ankyrin_rpt"/>
</dbReference>
<proteinExistence type="predicted"/>
<dbReference type="Pfam" id="PF00023">
    <property type="entry name" value="Ank"/>
    <property type="match status" value="1"/>
</dbReference>
<dbReference type="PANTHER" id="PTHR46224">
    <property type="entry name" value="ANKYRIN REPEAT FAMILY PROTEIN"/>
    <property type="match status" value="1"/>
</dbReference>
<dbReference type="GeneID" id="763179"/>
<dbReference type="Proteomes" id="UP000007110">
    <property type="component" value="Unassembled WGS sequence"/>
</dbReference>
<dbReference type="EnsemblMetazoa" id="XM_001199075">
    <property type="protein sequence ID" value="XP_001199075"/>
    <property type="gene ID" value="LOC763179"/>
</dbReference>
<dbReference type="InterPro" id="IPR001496">
    <property type="entry name" value="SOCS_box"/>
</dbReference>
<dbReference type="KEGG" id="spu:763179"/>
<protein>
    <recommendedName>
        <fullName evidence="2">SOCS box domain-containing protein</fullName>
    </recommendedName>
</protein>
<accession>A0A7M7G1A0</accession>
<dbReference type="InterPro" id="IPR036036">
    <property type="entry name" value="SOCS_box-like_dom_sf"/>
</dbReference>
<dbReference type="SMART" id="SM00969">
    <property type="entry name" value="SOCS_box"/>
    <property type="match status" value="1"/>
</dbReference>
<dbReference type="Pfam" id="PF12796">
    <property type="entry name" value="Ank_2"/>
    <property type="match status" value="2"/>
</dbReference>
<sequence>MSVEDVIDAINEGSTAEEIKHLINEYKIDVDESVGELRLRAIHHSVFKDRLDCVKLFLSHGCDINARDQCGFTPLHIAARYNRADMANELITLGAHIDAEDSLGCAPLHHALQKGHVNCSEILLQHGAEPNTFYKTIGYEIHALPGIYSDCLELLLSYGADPDVRDTQGFVPLHHATRARNKLYVYILLKNGADPDVLTQATSPELQGKTALQIAVFTPCKSIIELLLLYGADPNCKDEHRNTPLHHVAVRGDIEIAKLLIEHGAILTVRNSLRYHPLHRACGAGPSPEMIELLLENGAFVNSTTSLLETPAKCLLFYWQQTNEDTNNNSDSEDKPEMRDRDDRCVQQLLRLLDYGARITVSNCQLDPFSVLKLLPSFSIMKHTRYLLLEASVDTNLLNQVGKIPKEYKTAEFQDLLGRATNPVSLRQACRRTIRKVLGKRNLPEAVKKLQVPAILQAYLIFR</sequence>
<dbReference type="FunFam" id="1.10.750.20:FF:000001">
    <property type="entry name" value="Ankyrin repeat and SOCS box containing 1"/>
    <property type="match status" value="1"/>
</dbReference>
<feature type="repeat" description="ANK" evidence="1">
    <location>
        <begin position="168"/>
        <end position="200"/>
    </location>
</feature>
<reference evidence="4" key="1">
    <citation type="submission" date="2015-02" db="EMBL/GenBank/DDBJ databases">
        <title>Genome sequencing for Strongylocentrotus purpuratus.</title>
        <authorList>
            <person name="Murali S."/>
            <person name="Liu Y."/>
            <person name="Vee V."/>
            <person name="English A."/>
            <person name="Wang M."/>
            <person name="Skinner E."/>
            <person name="Han Y."/>
            <person name="Muzny D.M."/>
            <person name="Worley K.C."/>
            <person name="Gibbs R.A."/>
        </authorList>
    </citation>
    <scope>NUCLEOTIDE SEQUENCE</scope>
</reference>
<feature type="repeat" description="ANK" evidence="1">
    <location>
        <begin position="41"/>
        <end position="69"/>
    </location>
</feature>
<dbReference type="InterPro" id="IPR036770">
    <property type="entry name" value="Ankyrin_rpt-contain_sf"/>
</dbReference>
<dbReference type="PROSITE" id="PS50297">
    <property type="entry name" value="ANK_REP_REGION"/>
    <property type="match status" value="5"/>
</dbReference>
<feature type="domain" description="SOCS box" evidence="2">
    <location>
        <begin position="417"/>
        <end position="463"/>
    </location>
</feature>
<organism evidence="3 4">
    <name type="scientific">Strongylocentrotus purpuratus</name>
    <name type="common">Purple sea urchin</name>
    <dbReference type="NCBI Taxonomy" id="7668"/>
    <lineage>
        <taxon>Eukaryota</taxon>
        <taxon>Metazoa</taxon>
        <taxon>Echinodermata</taxon>
        <taxon>Eleutherozoa</taxon>
        <taxon>Echinozoa</taxon>
        <taxon>Echinoidea</taxon>
        <taxon>Euechinoidea</taxon>
        <taxon>Echinacea</taxon>
        <taxon>Camarodonta</taxon>
        <taxon>Echinidea</taxon>
        <taxon>Strongylocentrotidae</taxon>
        <taxon>Strongylocentrotus</taxon>
    </lineage>
</organism>
<dbReference type="Gene3D" id="1.25.40.20">
    <property type="entry name" value="Ankyrin repeat-containing domain"/>
    <property type="match status" value="3"/>
</dbReference>
<dbReference type="OMA" id="VHTYIGS"/>
<dbReference type="RefSeq" id="XP_001199075.1">
    <property type="nucleotide sequence ID" value="XM_001199075.4"/>
</dbReference>